<dbReference type="SMART" id="SM00812">
    <property type="entry name" value="Alpha_L_fucos"/>
    <property type="match status" value="1"/>
</dbReference>
<dbReference type="SUPFAM" id="SSF51445">
    <property type="entry name" value="(Trans)glycosidases"/>
    <property type="match status" value="1"/>
</dbReference>
<dbReference type="Gene3D" id="2.60.40.1180">
    <property type="entry name" value="Golgi alpha-mannosidase II"/>
    <property type="match status" value="1"/>
</dbReference>
<proteinExistence type="inferred from homology"/>
<dbReference type="GO" id="GO:0005764">
    <property type="term" value="C:lysosome"/>
    <property type="evidence" value="ECO:0007669"/>
    <property type="project" value="TreeGrafter"/>
</dbReference>
<evidence type="ECO:0000259" key="8">
    <source>
        <dbReference type="Pfam" id="PF16757"/>
    </source>
</evidence>
<gene>
    <name evidence="9" type="ORF">OCK74_24220</name>
</gene>
<dbReference type="Pfam" id="PF16757">
    <property type="entry name" value="Fucosidase_C"/>
    <property type="match status" value="1"/>
</dbReference>
<evidence type="ECO:0000256" key="6">
    <source>
        <dbReference type="SAM" id="SignalP"/>
    </source>
</evidence>
<feature type="domain" description="Alpha-L-fucosidase C-terminal" evidence="8">
    <location>
        <begin position="447"/>
        <end position="528"/>
    </location>
</feature>
<evidence type="ECO:0000256" key="5">
    <source>
        <dbReference type="ARBA" id="ARBA00023295"/>
    </source>
</evidence>
<comment type="similarity">
    <text evidence="1">Belongs to the glycosyl hydrolase 29 family.</text>
</comment>
<dbReference type="EC" id="3.2.1.51" evidence="2"/>
<protein>
    <recommendedName>
        <fullName evidence="2">alpha-L-fucosidase</fullName>
        <ecNumber evidence="2">3.2.1.51</ecNumber>
    </recommendedName>
</protein>
<dbReference type="PANTHER" id="PTHR10030">
    <property type="entry name" value="ALPHA-L-FUCOSIDASE"/>
    <property type="match status" value="1"/>
</dbReference>
<evidence type="ECO:0000256" key="3">
    <source>
        <dbReference type="ARBA" id="ARBA00022729"/>
    </source>
</evidence>
<dbReference type="InterPro" id="IPR031919">
    <property type="entry name" value="Fucosidase_C"/>
</dbReference>
<feature type="domain" description="Glycoside hydrolase family 29 N-terminal" evidence="7">
    <location>
        <begin position="48"/>
        <end position="407"/>
    </location>
</feature>
<evidence type="ECO:0000259" key="7">
    <source>
        <dbReference type="Pfam" id="PF01120"/>
    </source>
</evidence>
<evidence type="ECO:0000313" key="10">
    <source>
        <dbReference type="Proteomes" id="UP001155483"/>
    </source>
</evidence>
<dbReference type="InterPro" id="IPR057739">
    <property type="entry name" value="Glyco_hydro_29_N"/>
</dbReference>
<dbReference type="InterPro" id="IPR006311">
    <property type="entry name" value="TAT_signal"/>
</dbReference>
<reference evidence="9" key="1">
    <citation type="submission" date="2022-09" db="EMBL/GenBank/DDBJ databases">
        <authorList>
            <person name="Yuan C."/>
            <person name="Ke Z."/>
        </authorList>
    </citation>
    <scope>NUCLEOTIDE SEQUENCE</scope>
    <source>
        <strain evidence="9">LB-8</strain>
    </source>
</reference>
<dbReference type="InterPro" id="IPR013780">
    <property type="entry name" value="Glyco_hydro_b"/>
</dbReference>
<dbReference type="PROSITE" id="PS51318">
    <property type="entry name" value="TAT"/>
    <property type="match status" value="1"/>
</dbReference>
<dbReference type="Gene3D" id="3.20.20.80">
    <property type="entry name" value="Glycosidases"/>
    <property type="match status" value="1"/>
</dbReference>
<dbReference type="Pfam" id="PF01120">
    <property type="entry name" value="Alpha_L_fucos"/>
    <property type="match status" value="1"/>
</dbReference>
<feature type="chain" id="PRO_5040959915" description="alpha-L-fucosidase" evidence="6">
    <location>
        <begin position="27"/>
        <end position="534"/>
    </location>
</feature>
<dbReference type="AlphaFoldDB" id="A0A9X3BJ38"/>
<keyword evidence="10" id="KW-1185">Reference proteome</keyword>
<evidence type="ECO:0000313" key="9">
    <source>
        <dbReference type="EMBL" id="MCU7552247.1"/>
    </source>
</evidence>
<dbReference type="GO" id="GO:0004560">
    <property type="term" value="F:alpha-L-fucosidase activity"/>
    <property type="evidence" value="ECO:0007669"/>
    <property type="project" value="InterPro"/>
</dbReference>
<dbReference type="GO" id="GO:0006004">
    <property type="term" value="P:fucose metabolic process"/>
    <property type="evidence" value="ECO:0007669"/>
    <property type="project" value="TreeGrafter"/>
</dbReference>
<name>A0A9X3BJ38_9BACT</name>
<dbReference type="InterPro" id="IPR000933">
    <property type="entry name" value="Glyco_hydro_29"/>
</dbReference>
<dbReference type="EMBL" id="JAOTIF010000031">
    <property type="protein sequence ID" value="MCU7552247.1"/>
    <property type="molecule type" value="Genomic_DNA"/>
</dbReference>
<keyword evidence="5" id="KW-0326">Glycosidase</keyword>
<keyword evidence="3 6" id="KW-0732">Signal</keyword>
<comment type="caution">
    <text evidence="9">The sequence shown here is derived from an EMBL/GenBank/DDBJ whole genome shotgun (WGS) entry which is preliminary data.</text>
</comment>
<dbReference type="Proteomes" id="UP001155483">
    <property type="component" value="Unassembled WGS sequence"/>
</dbReference>
<organism evidence="9 10">
    <name type="scientific">Paraflavisolibacter caeni</name>
    <dbReference type="NCBI Taxonomy" id="2982496"/>
    <lineage>
        <taxon>Bacteria</taxon>
        <taxon>Pseudomonadati</taxon>
        <taxon>Bacteroidota</taxon>
        <taxon>Chitinophagia</taxon>
        <taxon>Chitinophagales</taxon>
        <taxon>Chitinophagaceae</taxon>
        <taxon>Paraflavisolibacter</taxon>
    </lineage>
</organism>
<keyword evidence="4" id="KW-0378">Hydrolase</keyword>
<dbReference type="GO" id="GO:0016139">
    <property type="term" value="P:glycoside catabolic process"/>
    <property type="evidence" value="ECO:0007669"/>
    <property type="project" value="TreeGrafter"/>
</dbReference>
<feature type="signal peptide" evidence="6">
    <location>
        <begin position="1"/>
        <end position="26"/>
    </location>
</feature>
<evidence type="ECO:0000256" key="2">
    <source>
        <dbReference type="ARBA" id="ARBA00012662"/>
    </source>
</evidence>
<dbReference type="InterPro" id="IPR017853">
    <property type="entry name" value="GH"/>
</dbReference>
<evidence type="ECO:0000256" key="4">
    <source>
        <dbReference type="ARBA" id="ARBA00022801"/>
    </source>
</evidence>
<dbReference type="PANTHER" id="PTHR10030:SF37">
    <property type="entry name" value="ALPHA-L-FUCOSIDASE-RELATED"/>
    <property type="match status" value="1"/>
</dbReference>
<dbReference type="RefSeq" id="WP_279299684.1">
    <property type="nucleotide sequence ID" value="NZ_JAOTIF010000031.1"/>
</dbReference>
<sequence length="534" mass="60665">MSISRRNILKSLALGVPALQLNPALALSKVDTNTPAEIPPIGKGPFVGTRASLRSYQVPDWFRDAKFGIWAHWGPQSAVEAGDWYARNMYIQGQKQYEHHVKTYGHPSKFGFKDTIPAWKAEKFDADYLLGLYKKAGAQYFMTMGVHHDNFDLWNSKHNRWNSVNMGPKKDIVGLFKKAAQKHGLKFGISDHLWITYKWFSTSKGSDKDGPLAGIPYDGADPKNFEFYGTCEEVFNRLDWNENSIPCSWKKHWFDRMKDLVDQYEPDLLYCDGHMPFEEHGLNLLAHLYNKSAAKNGGKTQAVYTSKRPEDSAPGTGICVFDVERGVVESVWPQPWQTDTCIGDWHYNRDRVGRYKSTKTVIDLLVDIVSRNGNLMLNFPLPASGMLDSDELTVLDSITKWMAVNSEGIYATRPWKIFGVGPQSQVTKNEKEVNSALQFNEGNRKQFTHEDMRFTTKGNNLYAFFMGWPEGQQVVIRPLSTNSEQKVGRIDNVELLGYGKVQFTRDEEGLKVTLPAQKPCEHAYTLKISGIDHV</sequence>
<accession>A0A9X3BJ38</accession>
<reference evidence="9" key="2">
    <citation type="submission" date="2023-04" db="EMBL/GenBank/DDBJ databases">
        <title>Paracnuella aquatica gen. nov., sp. nov., a member of the family Chitinophagaceae isolated from a hot spring.</title>
        <authorList>
            <person name="Wang C."/>
        </authorList>
    </citation>
    <scope>NUCLEOTIDE SEQUENCE</scope>
    <source>
        <strain evidence="9">LB-8</strain>
    </source>
</reference>
<evidence type="ECO:0000256" key="1">
    <source>
        <dbReference type="ARBA" id="ARBA00007951"/>
    </source>
</evidence>